<accession>A0AAD4DPI3</accession>
<dbReference type="EMBL" id="JABBWK010000189">
    <property type="protein sequence ID" value="KAG1887936.1"/>
    <property type="molecule type" value="Genomic_DNA"/>
</dbReference>
<reference evidence="2" key="1">
    <citation type="journal article" date="2020" name="New Phytol.">
        <title>Comparative genomics reveals dynamic genome evolution in host specialist ectomycorrhizal fungi.</title>
        <authorList>
            <person name="Lofgren L.A."/>
            <person name="Nguyen N.H."/>
            <person name="Vilgalys R."/>
            <person name="Ruytinx J."/>
            <person name="Liao H.L."/>
            <person name="Branco S."/>
            <person name="Kuo A."/>
            <person name="LaButti K."/>
            <person name="Lipzen A."/>
            <person name="Andreopoulos W."/>
            <person name="Pangilinan J."/>
            <person name="Riley R."/>
            <person name="Hundley H."/>
            <person name="Na H."/>
            <person name="Barry K."/>
            <person name="Grigoriev I.V."/>
            <person name="Stajich J.E."/>
            <person name="Kennedy P.G."/>
        </authorList>
    </citation>
    <scope>NUCLEOTIDE SEQUENCE</scope>
    <source>
        <strain evidence="2">FC203</strain>
    </source>
</reference>
<dbReference type="GeneID" id="64663066"/>
<gene>
    <name evidence="2" type="ORF">F5891DRAFT_1199467</name>
</gene>
<feature type="compositionally biased region" description="Polar residues" evidence="1">
    <location>
        <begin position="288"/>
        <end position="307"/>
    </location>
</feature>
<dbReference type="Proteomes" id="UP001195769">
    <property type="component" value="Unassembled WGS sequence"/>
</dbReference>
<name>A0AAD4DPI3_9AGAM</name>
<feature type="compositionally biased region" description="Acidic residues" evidence="1">
    <location>
        <begin position="459"/>
        <end position="469"/>
    </location>
</feature>
<protein>
    <submittedName>
        <fullName evidence="2">Uncharacterized protein</fullName>
    </submittedName>
</protein>
<feature type="compositionally biased region" description="Polar residues" evidence="1">
    <location>
        <begin position="316"/>
        <end position="330"/>
    </location>
</feature>
<feature type="region of interest" description="Disordered" evidence="1">
    <location>
        <begin position="457"/>
        <end position="481"/>
    </location>
</feature>
<organism evidence="2 3">
    <name type="scientific">Suillus fuscotomentosus</name>
    <dbReference type="NCBI Taxonomy" id="1912939"/>
    <lineage>
        <taxon>Eukaryota</taxon>
        <taxon>Fungi</taxon>
        <taxon>Dikarya</taxon>
        <taxon>Basidiomycota</taxon>
        <taxon>Agaricomycotina</taxon>
        <taxon>Agaricomycetes</taxon>
        <taxon>Agaricomycetidae</taxon>
        <taxon>Boletales</taxon>
        <taxon>Suillineae</taxon>
        <taxon>Suillaceae</taxon>
        <taxon>Suillus</taxon>
    </lineage>
</organism>
<sequence length="899" mass="102743">MAPDLRVFIHEGRTFTSFDASSLPAVIPPIPRPWNPVLESDSSSDNIRDALTTQWAYETRPWYPIIPQNPVFDGAIFGCLNHSYYSVPIEMTHDGRYILRKDVREEWQTLEQKLSWCQGRLATNMHFPWYGQPPRAPRDHGYLRSHVDMNLAKKVALRSRDAFIGLATFCTYFIMARRYRPHDGPSSWTSLLTTDPQCPIPSAWVVELSRTFVGDLTDAIPRTGMIINSAYGLSWDADVTMYEHFKVPIWVYWPPNTVHHKAWHKYLPSTTDIAAATTRNPWGIESGWGTQSDDNTWGVQSDNNPSKEFSWGTDPWGTQSNDPAPVLNVQSQPDLSHFPLPKKNSGQKRGEDFKVFFARRAMRNKEREMKETPSQRQARLSRERSALNHHIPGRSSTIQVFEWQPDDDNGDDGFLLHHPVTKAGVVEIWGDYSKETRIFDPFSNQWDLCCALNPTSIPDGDDREDDDDIMPPLPLTARSELPPPTPSSFLQDIYKFFGNEVSLASRHASIEGLVPVLHYHFGYRPMAAILPPLNGPISKQLERWIKKMQWEHTRKLVGDLITEMGSIAEPQRRSIMNFIALLVNLKQSDLGNLMLPDVWDLGPNPSLWISHAHIRVSYAELSQCRFFIIKPCQSSNHVSWTLAIPDPITAVMCLRRDWGSDLQKITLALLQRGMSFKTLQRMAVAPDFRRPLAELHTYTLGHRPSPFRAIYADYVVYEQLHHEFMNRPRARAAFLHGGLIWRLALHSLGFDHLPSVLDGISPEAVPFGLLLCSNNHTYYDDGLSEEEIDFMCGTYYVHQAQGTDIVTSWWPRPHAWNVSGLNVGFLSARCEDWFQTRLGNIREGVSRERLSCTNDANGPMTSTQWKRSLKFNPGTVKMMQNISAACYDFMARVPVWNET</sequence>
<dbReference type="AlphaFoldDB" id="A0AAD4DPI3"/>
<dbReference type="RefSeq" id="XP_041217012.1">
    <property type="nucleotide sequence ID" value="XM_041368768.1"/>
</dbReference>
<evidence type="ECO:0000313" key="3">
    <source>
        <dbReference type="Proteomes" id="UP001195769"/>
    </source>
</evidence>
<comment type="caution">
    <text evidence="2">The sequence shown here is derived from an EMBL/GenBank/DDBJ whole genome shotgun (WGS) entry which is preliminary data.</text>
</comment>
<evidence type="ECO:0000313" key="2">
    <source>
        <dbReference type="EMBL" id="KAG1887936.1"/>
    </source>
</evidence>
<keyword evidence="3" id="KW-1185">Reference proteome</keyword>
<proteinExistence type="predicted"/>
<evidence type="ECO:0000256" key="1">
    <source>
        <dbReference type="SAM" id="MobiDB-lite"/>
    </source>
</evidence>
<feature type="region of interest" description="Disordered" evidence="1">
    <location>
        <begin position="282"/>
        <end position="330"/>
    </location>
</feature>